<reference evidence="7 8" key="1">
    <citation type="journal article" date="2014" name="Int. J. Syst. Evol. Microbiol.">
        <title>Complete genome sequence of Corynebacterium casei LMG S-19264T (=DSM 44701T), isolated from a smear-ripened cheese.</title>
        <authorList>
            <consortium name="US DOE Joint Genome Institute (JGI-PGF)"/>
            <person name="Walter F."/>
            <person name="Albersmeier A."/>
            <person name="Kalinowski J."/>
            <person name="Ruckert C."/>
        </authorList>
    </citation>
    <scope>NUCLEOTIDE SEQUENCE [LARGE SCALE GENOMIC DNA]</scope>
    <source>
        <strain evidence="7 8">CCM 8669</strain>
    </source>
</reference>
<dbReference type="SUPFAM" id="SSF53335">
    <property type="entry name" value="S-adenosyl-L-methionine-dependent methyltransferases"/>
    <property type="match status" value="1"/>
</dbReference>
<sequence length="559" mass="61066">MRDYPEFSNVKNAPASYDPKALAQLADALRAVNYSYEGIENLLGEGPFAAMARDQIVPGRYRVKTIREDSTASVADRNLATVVAFFMLGDELTEKQLNTALGAGAVKLLRAVRLAELSPAETYEPTYRAAVDLRPHSADDGTDLWVSSDLGAHQRPGVLRKDHVLGIGQASLSLAQFTERRPVKKALDLGTGCGIQTFHLLDHAEHVTATDISDRALAFTRFNLLLNAQQLGLNPENLGEKVTLKQGSLLEPVAGEKFDLVVSNPPFVITPRHENETAEDQYTYRDGGLAGDGIVSTLVTELPKVLNPGARAQMLGNWEIPVSAGEEAADWTARLREWVGENTEAWFIQREVLSPEQYAETWLRDASENRDPKLFESAYLDYIRDFASRGVDSVGFGMIWLRAPETNQAHRLQRFEEITYSIQQPIAPFITEAVDLYDAVAPLTDEQLAALHLTVAGDVTEERHGSPGAEHPGVILLREGAGLRRTVLMSTETAGFVSACDGELAVGQIVNALSALLDWDSADTQDAALGGSAVKKQELLGHVRELVEKAFLRIEGAGE</sequence>
<feature type="domain" description="DUF7059" evidence="6">
    <location>
        <begin position="31"/>
        <end position="118"/>
    </location>
</feature>
<evidence type="ECO:0000256" key="2">
    <source>
        <dbReference type="ARBA" id="ARBA00022603"/>
    </source>
</evidence>
<evidence type="ECO:0000256" key="4">
    <source>
        <dbReference type="ARBA" id="ARBA00022691"/>
    </source>
</evidence>
<dbReference type="PANTHER" id="PTHR45875">
    <property type="entry name" value="METHYLTRANSFERASE N6AMT1"/>
    <property type="match status" value="1"/>
</dbReference>
<comment type="caution">
    <text evidence="7">The sequence shown here is derived from an EMBL/GenBank/DDBJ whole genome shotgun (WGS) entry which is preliminary data.</text>
</comment>
<protein>
    <submittedName>
        <fullName evidence="7">Methyltransferase</fullName>
    </submittedName>
</protein>
<keyword evidence="4" id="KW-0949">S-adenosyl-L-methionine</keyword>
<name>A0A917IRI7_9MICC</name>
<dbReference type="GO" id="GO:0008170">
    <property type="term" value="F:N-methyltransferase activity"/>
    <property type="evidence" value="ECO:0007669"/>
    <property type="project" value="UniProtKB-ARBA"/>
</dbReference>
<dbReference type="InterPro" id="IPR007848">
    <property type="entry name" value="Small_mtfrase_dom"/>
</dbReference>
<comment type="similarity">
    <text evidence="1">Belongs to the eukaryotic/archaeal PrmC-related family.</text>
</comment>
<dbReference type="GO" id="GO:0008757">
    <property type="term" value="F:S-adenosylmethionine-dependent methyltransferase activity"/>
    <property type="evidence" value="ECO:0007669"/>
    <property type="project" value="TreeGrafter"/>
</dbReference>
<dbReference type="GO" id="GO:0003676">
    <property type="term" value="F:nucleic acid binding"/>
    <property type="evidence" value="ECO:0007669"/>
    <property type="project" value="InterPro"/>
</dbReference>
<evidence type="ECO:0000313" key="7">
    <source>
        <dbReference type="EMBL" id="GGH61129.1"/>
    </source>
</evidence>
<dbReference type="EMBL" id="BMDC01000001">
    <property type="protein sequence ID" value="GGH61129.1"/>
    <property type="molecule type" value="Genomic_DNA"/>
</dbReference>
<organism evidence="7 8">
    <name type="scientific">Rothia aerolata</name>
    <dbReference type="NCBI Taxonomy" id="1812262"/>
    <lineage>
        <taxon>Bacteria</taxon>
        <taxon>Bacillati</taxon>
        <taxon>Actinomycetota</taxon>
        <taxon>Actinomycetes</taxon>
        <taxon>Micrococcales</taxon>
        <taxon>Micrococcaceae</taxon>
        <taxon>Rothia</taxon>
    </lineage>
</organism>
<dbReference type="InterPro" id="IPR052190">
    <property type="entry name" value="Euk-Arch_PrmC-MTase"/>
</dbReference>
<dbReference type="GO" id="GO:0035657">
    <property type="term" value="C:eRF1 methyltransferase complex"/>
    <property type="evidence" value="ECO:0007669"/>
    <property type="project" value="TreeGrafter"/>
</dbReference>
<keyword evidence="3" id="KW-0808">Transferase</keyword>
<proteinExistence type="inferred from homology"/>
<dbReference type="GO" id="GO:0032259">
    <property type="term" value="P:methylation"/>
    <property type="evidence" value="ECO:0007669"/>
    <property type="project" value="UniProtKB-KW"/>
</dbReference>
<dbReference type="InterPro" id="IPR029063">
    <property type="entry name" value="SAM-dependent_MTases_sf"/>
</dbReference>
<dbReference type="InterPro" id="IPR002052">
    <property type="entry name" value="DNA_methylase_N6_adenine_CS"/>
</dbReference>
<dbReference type="PROSITE" id="PS00092">
    <property type="entry name" value="N6_MTASE"/>
    <property type="match status" value="1"/>
</dbReference>
<dbReference type="Pfam" id="PF23186">
    <property type="entry name" value="DUF7059"/>
    <property type="match status" value="1"/>
</dbReference>
<dbReference type="AlphaFoldDB" id="A0A917IRI7"/>
<evidence type="ECO:0000256" key="1">
    <source>
        <dbReference type="ARBA" id="ARBA00006149"/>
    </source>
</evidence>
<feature type="domain" description="Methyltransferase small" evidence="5">
    <location>
        <begin position="168"/>
        <end position="276"/>
    </location>
</feature>
<dbReference type="GO" id="GO:0008276">
    <property type="term" value="F:protein methyltransferase activity"/>
    <property type="evidence" value="ECO:0007669"/>
    <property type="project" value="TreeGrafter"/>
</dbReference>
<dbReference type="RefSeq" id="WP_188359188.1">
    <property type="nucleotide sequence ID" value="NZ_BMDC01000001.1"/>
</dbReference>
<evidence type="ECO:0000259" key="6">
    <source>
        <dbReference type="Pfam" id="PF23186"/>
    </source>
</evidence>
<evidence type="ECO:0000259" key="5">
    <source>
        <dbReference type="Pfam" id="PF05175"/>
    </source>
</evidence>
<evidence type="ECO:0000313" key="8">
    <source>
        <dbReference type="Proteomes" id="UP000600171"/>
    </source>
</evidence>
<accession>A0A917IRI7</accession>
<dbReference type="Pfam" id="PF05175">
    <property type="entry name" value="MTS"/>
    <property type="match status" value="1"/>
</dbReference>
<dbReference type="PANTHER" id="PTHR45875:SF1">
    <property type="entry name" value="METHYLTRANSFERASE N6AMT1"/>
    <property type="match status" value="1"/>
</dbReference>
<gene>
    <name evidence="7" type="ORF">GCM10007359_10010</name>
</gene>
<dbReference type="Gene3D" id="3.40.50.150">
    <property type="entry name" value="Vaccinia Virus protein VP39"/>
    <property type="match status" value="1"/>
</dbReference>
<keyword evidence="2 7" id="KW-0489">Methyltransferase</keyword>
<evidence type="ECO:0000256" key="3">
    <source>
        <dbReference type="ARBA" id="ARBA00022679"/>
    </source>
</evidence>
<keyword evidence="8" id="KW-1185">Reference proteome</keyword>
<dbReference type="CDD" id="cd02440">
    <property type="entry name" value="AdoMet_MTases"/>
    <property type="match status" value="1"/>
</dbReference>
<dbReference type="InterPro" id="IPR055487">
    <property type="entry name" value="DUF7059"/>
</dbReference>
<dbReference type="Proteomes" id="UP000600171">
    <property type="component" value="Unassembled WGS sequence"/>
</dbReference>